<dbReference type="Proteomes" id="UP000177025">
    <property type="component" value="Unassembled WGS sequence"/>
</dbReference>
<dbReference type="EMBL" id="MEUM01000161">
    <property type="protein sequence ID" value="OGC38904.1"/>
    <property type="molecule type" value="Genomic_DNA"/>
</dbReference>
<dbReference type="AlphaFoldDB" id="A0A1F4U1S0"/>
<gene>
    <name evidence="2" type="ORF">A2Y85_01730</name>
</gene>
<proteinExistence type="predicted"/>
<protein>
    <submittedName>
        <fullName evidence="2">Uncharacterized protein</fullName>
    </submittedName>
</protein>
<evidence type="ECO:0000256" key="1">
    <source>
        <dbReference type="SAM" id="SignalP"/>
    </source>
</evidence>
<evidence type="ECO:0000313" key="3">
    <source>
        <dbReference type="Proteomes" id="UP000177025"/>
    </source>
</evidence>
<feature type="signal peptide" evidence="1">
    <location>
        <begin position="1"/>
        <end position="20"/>
    </location>
</feature>
<organism evidence="2 3">
    <name type="scientific">candidate division WOR-3 bacterium RBG_13_43_14</name>
    <dbReference type="NCBI Taxonomy" id="1802590"/>
    <lineage>
        <taxon>Bacteria</taxon>
        <taxon>Bacteria division WOR-3</taxon>
    </lineage>
</organism>
<reference evidence="2 3" key="1">
    <citation type="journal article" date="2016" name="Nat. Commun.">
        <title>Thousands of microbial genomes shed light on interconnected biogeochemical processes in an aquifer system.</title>
        <authorList>
            <person name="Anantharaman K."/>
            <person name="Brown C.T."/>
            <person name="Hug L.A."/>
            <person name="Sharon I."/>
            <person name="Castelle C.J."/>
            <person name="Probst A.J."/>
            <person name="Thomas B.C."/>
            <person name="Singh A."/>
            <person name="Wilkins M.J."/>
            <person name="Karaoz U."/>
            <person name="Brodie E.L."/>
            <person name="Williams K.H."/>
            <person name="Hubbard S.S."/>
            <person name="Banfield J.F."/>
        </authorList>
    </citation>
    <scope>NUCLEOTIDE SEQUENCE [LARGE SCALE GENOMIC DNA]</scope>
</reference>
<comment type="caution">
    <text evidence="2">The sequence shown here is derived from an EMBL/GenBank/DDBJ whole genome shotgun (WGS) entry which is preliminary data.</text>
</comment>
<feature type="chain" id="PRO_5009514721" evidence="1">
    <location>
        <begin position="21"/>
        <end position="187"/>
    </location>
</feature>
<evidence type="ECO:0000313" key="2">
    <source>
        <dbReference type="EMBL" id="OGC38904.1"/>
    </source>
</evidence>
<name>A0A1F4U1S0_UNCW3</name>
<sequence>MKGWIILCIMIAFASAGNWMNNGTFESELSVGWQQQGSSGATFTRAINYDPDPDYEVQVYKGPGSGYAHLYQSVSFECPVSDLNFSINAKMWAYDNNADTLCWAASAVIVSYMNSSGTKLGDTRICMKTTPCPWVSTSTIHLINVSDSLWHSYNFNIATELGNLPGVNPANVRRIQIALYDTTAHTC</sequence>
<keyword evidence="1" id="KW-0732">Signal</keyword>
<accession>A0A1F4U1S0</accession>